<evidence type="ECO:0000313" key="2">
    <source>
        <dbReference type="EMBL" id="KAE9387074.1"/>
    </source>
</evidence>
<name>A0A6A4GPF5_9AGAR</name>
<evidence type="ECO:0000256" key="1">
    <source>
        <dbReference type="SAM" id="MobiDB-lite"/>
    </source>
</evidence>
<organism evidence="2 3">
    <name type="scientific">Gymnopus androsaceus JB14</name>
    <dbReference type="NCBI Taxonomy" id="1447944"/>
    <lineage>
        <taxon>Eukaryota</taxon>
        <taxon>Fungi</taxon>
        <taxon>Dikarya</taxon>
        <taxon>Basidiomycota</taxon>
        <taxon>Agaricomycotina</taxon>
        <taxon>Agaricomycetes</taxon>
        <taxon>Agaricomycetidae</taxon>
        <taxon>Agaricales</taxon>
        <taxon>Marasmiineae</taxon>
        <taxon>Omphalotaceae</taxon>
        <taxon>Gymnopus</taxon>
    </lineage>
</organism>
<feature type="compositionally biased region" description="Low complexity" evidence="1">
    <location>
        <begin position="92"/>
        <end position="107"/>
    </location>
</feature>
<proteinExistence type="predicted"/>
<dbReference type="Proteomes" id="UP000799118">
    <property type="component" value="Unassembled WGS sequence"/>
</dbReference>
<dbReference type="EMBL" id="ML769826">
    <property type="protein sequence ID" value="KAE9387074.1"/>
    <property type="molecule type" value="Genomic_DNA"/>
</dbReference>
<keyword evidence="3" id="KW-1185">Reference proteome</keyword>
<evidence type="ECO:0000313" key="3">
    <source>
        <dbReference type="Proteomes" id="UP000799118"/>
    </source>
</evidence>
<accession>A0A6A4GPF5</accession>
<gene>
    <name evidence="2" type="ORF">BT96DRAFT_1005483</name>
</gene>
<reference evidence="2" key="1">
    <citation type="journal article" date="2019" name="Environ. Microbiol.">
        <title>Fungal ecological strategies reflected in gene transcription - a case study of two litter decomposers.</title>
        <authorList>
            <person name="Barbi F."/>
            <person name="Kohler A."/>
            <person name="Barry K."/>
            <person name="Baskaran P."/>
            <person name="Daum C."/>
            <person name="Fauchery L."/>
            <person name="Ihrmark K."/>
            <person name="Kuo A."/>
            <person name="LaButti K."/>
            <person name="Lipzen A."/>
            <person name="Morin E."/>
            <person name="Grigoriev I.V."/>
            <person name="Henrissat B."/>
            <person name="Lindahl B."/>
            <person name="Martin F."/>
        </authorList>
    </citation>
    <scope>NUCLEOTIDE SEQUENCE</scope>
    <source>
        <strain evidence="2">JB14</strain>
    </source>
</reference>
<protein>
    <submittedName>
        <fullName evidence="2">Uncharacterized protein</fullName>
    </submittedName>
</protein>
<dbReference type="AlphaFoldDB" id="A0A6A4GPF5"/>
<sequence>MNGAELLSSETHLNMNGGLNALFSKIEHVEAQDQHVAVNAIPQASFQGCFQTSHPTTPPHDTSNKCPTSELPQKPPLKCGGSHGCRCGHVAKSSGTATHSKTSTTKTSKVEVPADPPNDDIFTSGWWTAAEQMALFTHIFRLEPAGCIGPVTFDERRSKFGLEQPTGI</sequence>
<feature type="region of interest" description="Disordered" evidence="1">
    <location>
        <begin position="92"/>
        <end position="116"/>
    </location>
</feature>